<proteinExistence type="predicted"/>
<dbReference type="SMART" id="SM00679">
    <property type="entry name" value="CTNS"/>
    <property type="match status" value="2"/>
</dbReference>
<dbReference type="PANTHER" id="PTHR16201:SF44">
    <property type="entry name" value="SEVEN TRANSMEMBRANE PROTEIN 1"/>
    <property type="match status" value="1"/>
</dbReference>
<dbReference type="FunFam" id="1.20.1280.290:FF:000012">
    <property type="entry name" value="Vacuolar membrane PQ loop repeat protein"/>
    <property type="match status" value="1"/>
</dbReference>
<keyword evidence="3 6" id="KW-1133">Transmembrane helix</keyword>
<feature type="transmembrane region" description="Helical" evidence="6">
    <location>
        <begin position="98"/>
        <end position="119"/>
    </location>
</feature>
<keyword evidence="4 6" id="KW-0472">Membrane</keyword>
<dbReference type="PANTHER" id="PTHR16201">
    <property type="entry name" value="SEVEN TRANSMEMBRANE PROTEIN 1-RELATED"/>
    <property type="match status" value="1"/>
</dbReference>
<evidence type="ECO:0000256" key="3">
    <source>
        <dbReference type="ARBA" id="ARBA00022989"/>
    </source>
</evidence>
<dbReference type="InterPro" id="IPR006603">
    <property type="entry name" value="PQ-loop_rpt"/>
</dbReference>
<evidence type="ECO:0000256" key="1">
    <source>
        <dbReference type="ARBA" id="ARBA00004141"/>
    </source>
</evidence>
<dbReference type="Gene3D" id="1.20.1280.290">
    <property type="match status" value="2"/>
</dbReference>
<dbReference type="AlphaFoldDB" id="A0A978V5F4"/>
<comment type="subcellular location">
    <subcellularLocation>
        <location evidence="1">Membrane</location>
        <topology evidence="1">Multi-pass membrane protein</topology>
    </subcellularLocation>
</comment>
<dbReference type="FunFam" id="1.20.1280.290:FF:000019">
    <property type="entry name" value="PQ-loop repeat family protein / transmembrane family protein"/>
    <property type="match status" value="1"/>
</dbReference>
<accession>A0A978V5F4</accession>
<comment type="caution">
    <text evidence="7">The sequence shown here is derived from an EMBL/GenBank/DDBJ whole genome shotgun (WGS) entry which is preliminary data.</text>
</comment>
<feature type="transmembrane region" description="Helical" evidence="6">
    <location>
        <begin position="373"/>
        <end position="396"/>
    </location>
</feature>
<gene>
    <name evidence="7" type="ORF">FEM48_Zijuj07G0154400</name>
</gene>
<feature type="transmembrane region" description="Helical" evidence="6">
    <location>
        <begin position="343"/>
        <end position="361"/>
    </location>
</feature>
<dbReference type="InterPro" id="IPR051415">
    <property type="entry name" value="LAAT-1"/>
</dbReference>
<keyword evidence="2 6" id="KW-0812">Transmembrane</keyword>
<evidence type="ECO:0000256" key="4">
    <source>
        <dbReference type="ARBA" id="ARBA00023136"/>
    </source>
</evidence>
<dbReference type="Proteomes" id="UP000813462">
    <property type="component" value="Unassembled WGS sequence"/>
</dbReference>
<protein>
    <recommendedName>
        <fullName evidence="9">Vacuolar amino acid transporter YPQ3</fullName>
    </recommendedName>
</protein>
<dbReference type="Pfam" id="PF04193">
    <property type="entry name" value="PQ-loop"/>
    <property type="match status" value="2"/>
</dbReference>
<evidence type="ECO:0008006" key="9">
    <source>
        <dbReference type="Google" id="ProtNLM"/>
    </source>
</evidence>
<evidence type="ECO:0000313" key="7">
    <source>
        <dbReference type="EMBL" id="KAH7522587.1"/>
    </source>
</evidence>
<reference evidence="7" key="1">
    <citation type="journal article" date="2021" name="Front. Plant Sci.">
        <title>Chromosome-Scale Genome Assembly for Chinese Sour Jujube and Insights Into Its Genome Evolution and Domestication Signature.</title>
        <authorList>
            <person name="Shen L.-Y."/>
            <person name="Luo H."/>
            <person name="Wang X.-L."/>
            <person name="Wang X.-M."/>
            <person name="Qiu X.-J."/>
            <person name="Liu H."/>
            <person name="Zhou S.-S."/>
            <person name="Jia K.-H."/>
            <person name="Nie S."/>
            <person name="Bao Y.-T."/>
            <person name="Zhang R.-G."/>
            <person name="Yun Q.-Z."/>
            <person name="Chai Y.-H."/>
            <person name="Lu J.-Y."/>
            <person name="Li Y."/>
            <person name="Zhao S.-W."/>
            <person name="Mao J.-F."/>
            <person name="Jia S.-G."/>
            <person name="Mao Y.-M."/>
        </authorList>
    </citation>
    <scope>NUCLEOTIDE SEQUENCE</scope>
    <source>
        <strain evidence="7">AT0</strain>
        <tissue evidence="7">Leaf</tissue>
    </source>
</reference>
<feature type="transmembrane region" description="Helical" evidence="6">
    <location>
        <begin position="68"/>
        <end position="86"/>
    </location>
</feature>
<dbReference type="OrthoDB" id="8048523at2759"/>
<dbReference type="EMBL" id="JAEACU010000007">
    <property type="protein sequence ID" value="KAH7522587.1"/>
    <property type="molecule type" value="Genomic_DNA"/>
</dbReference>
<dbReference type="GO" id="GO:0016020">
    <property type="term" value="C:membrane"/>
    <property type="evidence" value="ECO:0007669"/>
    <property type="project" value="UniProtKB-SubCell"/>
</dbReference>
<feature type="region of interest" description="Disordered" evidence="5">
    <location>
        <begin position="207"/>
        <end position="242"/>
    </location>
</feature>
<evidence type="ECO:0000256" key="6">
    <source>
        <dbReference type="SAM" id="Phobius"/>
    </source>
</evidence>
<name>A0A978V5F4_ZIZJJ</name>
<sequence>MGYMKNSMIMCPINEHCLNWVRKYMGYCLCSVRDGVSLGLGFLSVVSWTVAEVPQIITNYKQKSAEGLSMLFLITWLIGDLFNLFGCMLEPATLPTQFYMAVLYTVTTMILAGQSVYYVHIYPQLKYSRQQQKGAKFIQTEVGGKFRPSCGINVKEVNNAQRSDKFDTAGRENAFSSPIPLPSINTCGSPGRDLYYVSARSLSRSHTPTAGSVLAQKTPPSHHFRNSTEEPLLSPALSTQSASPSNVKTLLSVVSAMTFLGTWKLHRLSFNLVPENPNHGVVIRVGRKLLQASSGLLLNNGIEGSSGIGNYLGWGMAAIYMGGRLPQIFLNIKKGNVEGLNPLMFVFALVGNATYVASILVNSLDWSKIGPNLPWLVDAGGCVLLDTFILLQFIYFRYSKQEDDIEDKNGHFDAV</sequence>
<evidence type="ECO:0000313" key="8">
    <source>
        <dbReference type="Proteomes" id="UP000813462"/>
    </source>
</evidence>
<evidence type="ECO:0000256" key="2">
    <source>
        <dbReference type="ARBA" id="ARBA00022692"/>
    </source>
</evidence>
<evidence type="ECO:0000256" key="5">
    <source>
        <dbReference type="SAM" id="MobiDB-lite"/>
    </source>
</evidence>
<organism evidence="7 8">
    <name type="scientific">Ziziphus jujuba var. spinosa</name>
    <dbReference type="NCBI Taxonomy" id="714518"/>
    <lineage>
        <taxon>Eukaryota</taxon>
        <taxon>Viridiplantae</taxon>
        <taxon>Streptophyta</taxon>
        <taxon>Embryophyta</taxon>
        <taxon>Tracheophyta</taxon>
        <taxon>Spermatophyta</taxon>
        <taxon>Magnoliopsida</taxon>
        <taxon>eudicotyledons</taxon>
        <taxon>Gunneridae</taxon>
        <taxon>Pentapetalae</taxon>
        <taxon>rosids</taxon>
        <taxon>fabids</taxon>
        <taxon>Rosales</taxon>
        <taxon>Rhamnaceae</taxon>
        <taxon>Paliureae</taxon>
        <taxon>Ziziphus</taxon>
    </lineage>
</organism>